<dbReference type="AlphaFoldDB" id="A0A7J5B725"/>
<keyword evidence="2" id="KW-0808">Transferase</keyword>
<comment type="caution">
    <text evidence="2">The sequence shown here is derived from an EMBL/GenBank/DDBJ whole genome shotgun (WGS) entry which is preliminary data.</text>
</comment>
<dbReference type="PANTHER" id="PTHR43685:SF3">
    <property type="entry name" value="SLR2126 PROTEIN"/>
    <property type="match status" value="1"/>
</dbReference>
<evidence type="ECO:0000259" key="1">
    <source>
        <dbReference type="Pfam" id="PF00535"/>
    </source>
</evidence>
<dbReference type="InterPro" id="IPR050834">
    <property type="entry name" value="Glycosyltransf_2"/>
</dbReference>
<evidence type="ECO:0000313" key="2">
    <source>
        <dbReference type="EMBL" id="KAB1639944.1"/>
    </source>
</evidence>
<dbReference type="OrthoDB" id="4120491at2"/>
<organism evidence="2 3">
    <name type="scientific">Pseudoclavibacter terrae</name>
    <dbReference type="NCBI Taxonomy" id="1530195"/>
    <lineage>
        <taxon>Bacteria</taxon>
        <taxon>Bacillati</taxon>
        <taxon>Actinomycetota</taxon>
        <taxon>Actinomycetes</taxon>
        <taxon>Micrococcales</taxon>
        <taxon>Microbacteriaceae</taxon>
        <taxon>Pseudoclavibacter</taxon>
    </lineage>
</organism>
<reference evidence="2 3" key="1">
    <citation type="submission" date="2019-09" db="EMBL/GenBank/DDBJ databases">
        <title>Phylogeny of genus Pseudoclavibacter and closely related genus.</title>
        <authorList>
            <person name="Li Y."/>
        </authorList>
    </citation>
    <scope>NUCLEOTIDE SEQUENCE [LARGE SCALE GENOMIC DNA]</scope>
    <source>
        <strain evidence="2 3">THG-MD12</strain>
    </source>
</reference>
<dbReference type="Gene3D" id="3.90.550.10">
    <property type="entry name" value="Spore Coat Polysaccharide Biosynthesis Protein SpsA, Chain A"/>
    <property type="match status" value="1"/>
</dbReference>
<feature type="domain" description="Glycosyltransferase 2-like" evidence="1">
    <location>
        <begin position="9"/>
        <end position="172"/>
    </location>
</feature>
<accession>A0A7J5B725</accession>
<dbReference type="Proteomes" id="UP000490386">
    <property type="component" value="Unassembled WGS sequence"/>
</dbReference>
<sequence length="311" mass="34459">MRVKSVSVSIIVPSRGGAARLPQLFGALRAQTVRNWEAVVVLDGDIDDSERICRAAAGNLPVRTIVFPENEGRSRALNAGFAAATGDILVRCDDDLVPAPDYVAQQIAEHADGPVGVIGLYRNIFPDTPYASVYGRPNDERFRREAYAKSADAVWHYWAGNASISRSTYEKVGEYDPRFRAYGYEDVDMGYRLYQLGVRIHLSPELETNHMVAATTTRVRVKRAYYSGSARRVFEDKHALPPVEHQAGLWSKSVKHAARRAELGALMRRAENLDKRLPRLPGWLGQKLVAHLVETAAGAGYGHAVELQADF</sequence>
<gene>
    <name evidence="2" type="ORF">F8O03_02260</name>
</gene>
<dbReference type="GO" id="GO:0016740">
    <property type="term" value="F:transferase activity"/>
    <property type="evidence" value="ECO:0007669"/>
    <property type="project" value="UniProtKB-KW"/>
</dbReference>
<proteinExistence type="predicted"/>
<dbReference type="Pfam" id="PF00535">
    <property type="entry name" value="Glycos_transf_2"/>
    <property type="match status" value="1"/>
</dbReference>
<dbReference type="EMBL" id="WBJX01000001">
    <property type="protein sequence ID" value="KAB1639944.1"/>
    <property type="molecule type" value="Genomic_DNA"/>
</dbReference>
<dbReference type="InterPro" id="IPR029044">
    <property type="entry name" value="Nucleotide-diphossugar_trans"/>
</dbReference>
<name>A0A7J5B725_9MICO</name>
<dbReference type="InterPro" id="IPR001173">
    <property type="entry name" value="Glyco_trans_2-like"/>
</dbReference>
<protein>
    <submittedName>
        <fullName evidence="2">Glycosyltransferase</fullName>
    </submittedName>
</protein>
<dbReference type="SUPFAM" id="SSF53448">
    <property type="entry name" value="Nucleotide-diphospho-sugar transferases"/>
    <property type="match status" value="1"/>
</dbReference>
<dbReference type="PANTHER" id="PTHR43685">
    <property type="entry name" value="GLYCOSYLTRANSFERASE"/>
    <property type="match status" value="1"/>
</dbReference>
<evidence type="ECO:0000313" key="3">
    <source>
        <dbReference type="Proteomes" id="UP000490386"/>
    </source>
</evidence>
<dbReference type="CDD" id="cd00761">
    <property type="entry name" value="Glyco_tranf_GTA_type"/>
    <property type="match status" value="1"/>
</dbReference>
<keyword evidence="3" id="KW-1185">Reference proteome</keyword>